<sequence>CLHKARREVSTKQKHSYTELRSDLQKNKQIVLATNLDIQITELFCIYQFVNLLGANIVKLELVKLKIANENITLNYQLENKNKLQYYNFLV</sequence>
<name>A0ABN7X050_GIGMA</name>
<organism evidence="1 2">
    <name type="scientific">Gigaspora margarita</name>
    <dbReference type="NCBI Taxonomy" id="4874"/>
    <lineage>
        <taxon>Eukaryota</taxon>
        <taxon>Fungi</taxon>
        <taxon>Fungi incertae sedis</taxon>
        <taxon>Mucoromycota</taxon>
        <taxon>Glomeromycotina</taxon>
        <taxon>Glomeromycetes</taxon>
        <taxon>Diversisporales</taxon>
        <taxon>Gigasporaceae</taxon>
        <taxon>Gigaspora</taxon>
    </lineage>
</organism>
<gene>
    <name evidence="1" type="ORF">GMARGA_LOCUS37006</name>
</gene>
<reference evidence="1 2" key="1">
    <citation type="submission" date="2021-06" db="EMBL/GenBank/DDBJ databases">
        <authorList>
            <person name="Kallberg Y."/>
            <person name="Tangrot J."/>
            <person name="Rosling A."/>
        </authorList>
    </citation>
    <scope>NUCLEOTIDE SEQUENCE [LARGE SCALE GENOMIC DNA]</scope>
    <source>
        <strain evidence="1 2">120-4 pot B 10/14</strain>
    </source>
</reference>
<comment type="caution">
    <text evidence="1">The sequence shown here is derived from an EMBL/GenBank/DDBJ whole genome shotgun (WGS) entry which is preliminary data.</text>
</comment>
<evidence type="ECO:0000313" key="1">
    <source>
        <dbReference type="EMBL" id="CAG8844272.1"/>
    </source>
</evidence>
<accession>A0ABN7X050</accession>
<dbReference type="EMBL" id="CAJVQB010075289">
    <property type="protein sequence ID" value="CAG8844272.1"/>
    <property type="molecule type" value="Genomic_DNA"/>
</dbReference>
<protein>
    <submittedName>
        <fullName evidence="1">15487_t:CDS:1</fullName>
    </submittedName>
</protein>
<keyword evidence="2" id="KW-1185">Reference proteome</keyword>
<evidence type="ECO:0000313" key="2">
    <source>
        <dbReference type="Proteomes" id="UP000789901"/>
    </source>
</evidence>
<feature type="non-terminal residue" evidence="1">
    <location>
        <position position="1"/>
    </location>
</feature>
<proteinExistence type="predicted"/>
<dbReference type="Proteomes" id="UP000789901">
    <property type="component" value="Unassembled WGS sequence"/>
</dbReference>